<dbReference type="PANTHER" id="PTHR47718:SF15">
    <property type="entry name" value="PROTEIN FAR1-RELATED SEQUENCE 5-LIKE"/>
    <property type="match status" value="1"/>
</dbReference>
<name>A0A9Q1QJ05_9CARY</name>
<dbReference type="EMBL" id="JAKOGI010000122">
    <property type="protein sequence ID" value="KAJ8443296.1"/>
    <property type="molecule type" value="Genomic_DNA"/>
</dbReference>
<accession>A0A9Q1QJ05</accession>
<dbReference type="OrthoDB" id="1747531at2759"/>
<sequence length="283" mass="33466">MDLSNDESNFGYGEINETIPVDSHVQEDFMTEDYGMYFSSFSDLKSDIIMIENLEDLKDPLLWETFDKDVGDFTVKDMKENGSRKSRIDRHPTSRIYKCSAEGLREQKHIDNPDRVRKPKPLTRCLREVEMHFKWIRDLDCWIVTKFETKHTHLLAKSSDALYIRYGNLGMRSTQRCESMYRTIKTSIDPSMKLYRLVQLYDQVMEELRVQDGHNDYMIVHTYLVIEGVFHIIKAYAAKICTRNCYELLCKEMTFESMYVMKGEKQKSGGPEKPIYYWLQDAE</sequence>
<dbReference type="AlphaFoldDB" id="A0A9Q1QJ05"/>
<dbReference type="Proteomes" id="UP001153076">
    <property type="component" value="Unassembled WGS sequence"/>
</dbReference>
<proteinExistence type="predicted"/>
<organism evidence="1 2">
    <name type="scientific">Carnegiea gigantea</name>
    <dbReference type="NCBI Taxonomy" id="171969"/>
    <lineage>
        <taxon>Eukaryota</taxon>
        <taxon>Viridiplantae</taxon>
        <taxon>Streptophyta</taxon>
        <taxon>Embryophyta</taxon>
        <taxon>Tracheophyta</taxon>
        <taxon>Spermatophyta</taxon>
        <taxon>Magnoliopsida</taxon>
        <taxon>eudicotyledons</taxon>
        <taxon>Gunneridae</taxon>
        <taxon>Pentapetalae</taxon>
        <taxon>Caryophyllales</taxon>
        <taxon>Cactineae</taxon>
        <taxon>Cactaceae</taxon>
        <taxon>Cactoideae</taxon>
        <taxon>Echinocereeae</taxon>
        <taxon>Carnegiea</taxon>
    </lineage>
</organism>
<evidence type="ECO:0008006" key="3">
    <source>
        <dbReference type="Google" id="ProtNLM"/>
    </source>
</evidence>
<keyword evidence="2" id="KW-1185">Reference proteome</keyword>
<reference evidence="1" key="1">
    <citation type="submission" date="2022-04" db="EMBL/GenBank/DDBJ databases">
        <title>Carnegiea gigantea Genome sequencing and assembly v2.</title>
        <authorList>
            <person name="Copetti D."/>
            <person name="Sanderson M.J."/>
            <person name="Burquez A."/>
            <person name="Wojciechowski M.F."/>
        </authorList>
    </citation>
    <scope>NUCLEOTIDE SEQUENCE</scope>
    <source>
        <strain evidence="1">SGP5-SGP5p</strain>
        <tissue evidence="1">Aerial part</tissue>
    </source>
</reference>
<dbReference type="PANTHER" id="PTHR47718">
    <property type="entry name" value="OS01G0519700 PROTEIN"/>
    <property type="match status" value="1"/>
</dbReference>
<gene>
    <name evidence="1" type="ORF">Cgig2_015774</name>
</gene>
<protein>
    <recommendedName>
        <fullName evidence="3">Protein FAR1-RELATED SEQUENCE</fullName>
    </recommendedName>
</protein>
<evidence type="ECO:0000313" key="2">
    <source>
        <dbReference type="Proteomes" id="UP001153076"/>
    </source>
</evidence>
<comment type="caution">
    <text evidence="1">The sequence shown here is derived from an EMBL/GenBank/DDBJ whole genome shotgun (WGS) entry which is preliminary data.</text>
</comment>
<evidence type="ECO:0000313" key="1">
    <source>
        <dbReference type="EMBL" id="KAJ8443296.1"/>
    </source>
</evidence>